<sequence length="92" mass="9952">MSGSSDPLWPLCAVETGEAIGISSRDELDGLAHALKAQRLTELGEIPIASREGRTLQLRRAYGVDLLANVAWILESETSIVASSCKHFYVPL</sequence>
<dbReference type="EMBL" id="SRPS01000085">
    <property type="protein sequence ID" value="KAG5970049.1"/>
    <property type="molecule type" value="Genomic_DNA"/>
</dbReference>
<name>A0A9P7MT45_9HYPO</name>
<reference evidence="1" key="1">
    <citation type="journal article" date="2020" name="bioRxiv">
        <title>Whole genome comparisons of ergot fungi reveals the divergence and evolution of species within the genus Claviceps are the result of varying mechanisms driving genome evolution and host range expansion.</title>
        <authorList>
            <person name="Wyka S.A."/>
            <person name="Mondo S.J."/>
            <person name="Liu M."/>
            <person name="Dettman J."/>
            <person name="Nalam V."/>
            <person name="Broders K.D."/>
        </authorList>
    </citation>
    <scope>NUCLEOTIDE SEQUENCE</scope>
    <source>
        <strain evidence="1">CCC 1102</strain>
    </source>
</reference>
<gene>
    <name evidence="1" type="ORF">E4U56_007984</name>
</gene>
<accession>A0A9P7MT45</accession>
<organism evidence="1 2">
    <name type="scientific">Claviceps arundinis</name>
    <dbReference type="NCBI Taxonomy" id="1623583"/>
    <lineage>
        <taxon>Eukaryota</taxon>
        <taxon>Fungi</taxon>
        <taxon>Dikarya</taxon>
        <taxon>Ascomycota</taxon>
        <taxon>Pezizomycotina</taxon>
        <taxon>Sordariomycetes</taxon>
        <taxon>Hypocreomycetidae</taxon>
        <taxon>Hypocreales</taxon>
        <taxon>Clavicipitaceae</taxon>
        <taxon>Claviceps</taxon>
    </lineage>
</organism>
<protein>
    <submittedName>
        <fullName evidence="1">Uncharacterized protein</fullName>
    </submittedName>
</protein>
<evidence type="ECO:0000313" key="1">
    <source>
        <dbReference type="EMBL" id="KAG5970049.1"/>
    </source>
</evidence>
<dbReference type="Proteomes" id="UP000784919">
    <property type="component" value="Unassembled WGS sequence"/>
</dbReference>
<evidence type="ECO:0000313" key="2">
    <source>
        <dbReference type="Proteomes" id="UP000784919"/>
    </source>
</evidence>
<proteinExistence type="predicted"/>
<dbReference type="AlphaFoldDB" id="A0A9P7MT45"/>
<dbReference type="OrthoDB" id="10313659at2759"/>
<comment type="caution">
    <text evidence="1">The sequence shown here is derived from an EMBL/GenBank/DDBJ whole genome shotgun (WGS) entry which is preliminary data.</text>
</comment>